<sequence length="32" mass="3721">MAERVIFVTTLLLVNYNIYAIQLIINTFVAYT</sequence>
<accession>A0A8S5TBC6</accession>
<organism evidence="2">
    <name type="scientific">Myoviridae sp. ctiX384</name>
    <dbReference type="NCBI Taxonomy" id="2827702"/>
    <lineage>
        <taxon>Viruses</taxon>
        <taxon>Duplodnaviria</taxon>
        <taxon>Heunggongvirae</taxon>
        <taxon>Uroviricota</taxon>
        <taxon>Caudoviricetes</taxon>
    </lineage>
</organism>
<feature type="transmembrane region" description="Helical" evidence="1">
    <location>
        <begin position="6"/>
        <end position="31"/>
    </location>
</feature>
<proteinExistence type="predicted"/>
<keyword evidence="1" id="KW-1133">Transmembrane helix</keyword>
<protein>
    <submittedName>
        <fullName evidence="2">Uncharacterized protein</fullName>
    </submittedName>
</protein>
<keyword evidence="1" id="KW-0812">Transmembrane</keyword>
<reference evidence="2" key="1">
    <citation type="journal article" date="2021" name="Proc. Natl. Acad. Sci. U.S.A.">
        <title>A Catalog of Tens of Thousands of Viruses from Human Metagenomes Reveals Hidden Associations with Chronic Diseases.</title>
        <authorList>
            <person name="Tisza M.J."/>
            <person name="Buck C.B."/>
        </authorList>
    </citation>
    <scope>NUCLEOTIDE SEQUENCE</scope>
    <source>
        <strain evidence="2">CtiX384</strain>
    </source>
</reference>
<name>A0A8S5TBC6_9CAUD</name>
<dbReference type="EMBL" id="BK032790">
    <property type="protein sequence ID" value="DAF60577.1"/>
    <property type="molecule type" value="Genomic_DNA"/>
</dbReference>
<evidence type="ECO:0000313" key="2">
    <source>
        <dbReference type="EMBL" id="DAF60577.1"/>
    </source>
</evidence>
<evidence type="ECO:0000256" key="1">
    <source>
        <dbReference type="SAM" id="Phobius"/>
    </source>
</evidence>
<keyword evidence="1" id="KW-0472">Membrane</keyword>